<keyword evidence="3" id="KW-1185">Reference proteome</keyword>
<dbReference type="AlphaFoldDB" id="A0AAV4B1G7"/>
<gene>
    <name evidence="2" type="ORF">PoB_003990800</name>
</gene>
<proteinExistence type="predicted"/>
<organism evidence="2 3">
    <name type="scientific">Plakobranchus ocellatus</name>
    <dbReference type="NCBI Taxonomy" id="259542"/>
    <lineage>
        <taxon>Eukaryota</taxon>
        <taxon>Metazoa</taxon>
        <taxon>Spiralia</taxon>
        <taxon>Lophotrochozoa</taxon>
        <taxon>Mollusca</taxon>
        <taxon>Gastropoda</taxon>
        <taxon>Heterobranchia</taxon>
        <taxon>Euthyneura</taxon>
        <taxon>Panpulmonata</taxon>
        <taxon>Sacoglossa</taxon>
        <taxon>Placobranchoidea</taxon>
        <taxon>Plakobranchidae</taxon>
        <taxon>Plakobranchus</taxon>
    </lineage>
</organism>
<reference evidence="2 3" key="1">
    <citation type="journal article" date="2021" name="Elife">
        <title>Chloroplast acquisition without the gene transfer in kleptoplastic sea slugs, Plakobranchus ocellatus.</title>
        <authorList>
            <person name="Maeda T."/>
            <person name="Takahashi S."/>
            <person name="Yoshida T."/>
            <person name="Shimamura S."/>
            <person name="Takaki Y."/>
            <person name="Nagai Y."/>
            <person name="Toyoda A."/>
            <person name="Suzuki Y."/>
            <person name="Arimoto A."/>
            <person name="Ishii H."/>
            <person name="Satoh N."/>
            <person name="Nishiyama T."/>
            <person name="Hasebe M."/>
            <person name="Maruyama T."/>
            <person name="Minagawa J."/>
            <person name="Obokata J."/>
            <person name="Shigenobu S."/>
        </authorList>
    </citation>
    <scope>NUCLEOTIDE SEQUENCE [LARGE SCALE GENOMIC DNA]</scope>
</reference>
<dbReference type="GO" id="GO:0003677">
    <property type="term" value="F:DNA binding"/>
    <property type="evidence" value="ECO:0007669"/>
    <property type="project" value="InterPro"/>
</dbReference>
<name>A0AAV4B1G7_9GAST</name>
<dbReference type="EMBL" id="BLXT01004491">
    <property type="protein sequence ID" value="GFO13403.1"/>
    <property type="molecule type" value="Genomic_DNA"/>
</dbReference>
<evidence type="ECO:0000313" key="3">
    <source>
        <dbReference type="Proteomes" id="UP000735302"/>
    </source>
</evidence>
<dbReference type="Proteomes" id="UP000735302">
    <property type="component" value="Unassembled WGS sequence"/>
</dbReference>
<protein>
    <submittedName>
        <fullName evidence="2">Tigger transposable element-derived protein 6-like protein</fullName>
    </submittedName>
</protein>
<dbReference type="InterPro" id="IPR009057">
    <property type="entry name" value="Homeodomain-like_sf"/>
</dbReference>
<evidence type="ECO:0000313" key="2">
    <source>
        <dbReference type="EMBL" id="GFO13403.1"/>
    </source>
</evidence>
<dbReference type="SUPFAM" id="SSF46689">
    <property type="entry name" value="Homeodomain-like"/>
    <property type="match status" value="1"/>
</dbReference>
<feature type="domain" description="HTH psq-type" evidence="1">
    <location>
        <begin position="22"/>
        <end position="54"/>
    </location>
</feature>
<accession>A0AAV4B1G7</accession>
<sequence>MVRAYIKETYSGTYSRQDKLNAVYDVISKGISLRKAAVEHHVNYNTLSRYIKAKKNSQDGALEFQRFGYQKTHLVFPEDLERQLVDSLLSVSASKIFHGLVQMDEQRKTADELAVADSLSMPAS</sequence>
<comment type="caution">
    <text evidence="2">The sequence shown here is derived from an EMBL/GenBank/DDBJ whole genome shotgun (WGS) entry which is preliminary data.</text>
</comment>
<dbReference type="InterPro" id="IPR007889">
    <property type="entry name" value="HTH_Psq"/>
</dbReference>
<dbReference type="Pfam" id="PF05225">
    <property type="entry name" value="HTH_psq"/>
    <property type="match status" value="1"/>
</dbReference>
<evidence type="ECO:0000259" key="1">
    <source>
        <dbReference type="Pfam" id="PF05225"/>
    </source>
</evidence>